<dbReference type="Gene3D" id="1.10.10.60">
    <property type="entry name" value="Homeodomain-like"/>
    <property type="match status" value="1"/>
</dbReference>
<dbReference type="InterPro" id="IPR050204">
    <property type="entry name" value="AraC_XylS_family_regulators"/>
</dbReference>
<feature type="domain" description="HTH araC/xylS-type" evidence="4">
    <location>
        <begin position="213"/>
        <end position="314"/>
    </location>
</feature>
<proteinExistence type="predicted"/>
<keyword evidence="2" id="KW-0238">DNA-binding</keyword>
<keyword evidence="3" id="KW-0804">Transcription</keyword>
<reference evidence="5 6" key="1">
    <citation type="submission" date="2020-03" db="EMBL/GenBank/DDBJ databases">
        <title>Hydrogenophaga sp. nov. isolated from cyanobacterial mat.</title>
        <authorList>
            <person name="Thorat V."/>
            <person name="Kirdat K."/>
            <person name="Tiwarekar B."/>
            <person name="Costa E.D."/>
            <person name="Yadav A."/>
        </authorList>
    </citation>
    <scope>NUCLEOTIDE SEQUENCE [LARGE SCALE GENOMIC DNA]</scope>
    <source>
        <strain evidence="5 6">BA0156</strain>
    </source>
</reference>
<dbReference type="InterPro" id="IPR009057">
    <property type="entry name" value="Homeodomain-like_sf"/>
</dbReference>
<name>A0A6G8IKR2_9BURK</name>
<dbReference type="EMBL" id="CP049989">
    <property type="protein sequence ID" value="QIM53616.1"/>
    <property type="molecule type" value="Genomic_DNA"/>
</dbReference>
<evidence type="ECO:0000259" key="4">
    <source>
        <dbReference type="PROSITE" id="PS01124"/>
    </source>
</evidence>
<dbReference type="SUPFAM" id="SSF46689">
    <property type="entry name" value="Homeodomain-like"/>
    <property type="match status" value="1"/>
</dbReference>
<dbReference type="PANTHER" id="PTHR46796">
    <property type="entry name" value="HTH-TYPE TRANSCRIPTIONAL ACTIVATOR RHAS-RELATED"/>
    <property type="match status" value="1"/>
</dbReference>
<dbReference type="InterPro" id="IPR018060">
    <property type="entry name" value="HTH_AraC"/>
</dbReference>
<dbReference type="Pfam" id="PF14525">
    <property type="entry name" value="AraC_binding_2"/>
    <property type="match status" value="1"/>
</dbReference>
<evidence type="ECO:0000313" key="6">
    <source>
        <dbReference type="Proteomes" id="UP000503162"/>
    </source>
</evidence>
<dbReference type="KEGG" id="hcz:G9Q37_16395"/>
<evidence type="ECO:0000256" key="2">
    <source>
        <dbReference type="ARBA" id="ARBA00023125"/>
    </source>
</evidence>
<gene>
    <name evidence="5" type="ORF">G9Q37_16395</name>
</gene>
<keyword evidence="1" id="KW-0805">Transcription regulation</keyword>
<dbReference type="AlphaFoldDB" id="A0A6G8IKR2"/>
<evidence type="ECO:0000256" key="1">
    <source>
        <dbReference type="ARBA" id="ARBA00023015"/>
    </source>
</evidence>
<organism evidence="5 6">
    <name type="scientific">Hydrogenophaga crocea</name>
    <dbReference type="NCBI Taxonomy" id="2716225"/>
    <lineage>
        <taxon>Bacteria</taxon>
        <taxon>Pseudomonadati</taxon>
        <taxon>Pseudomonadota</taxon>
        <taxon>Betaproteobacteria</taxon>
        <taxon>Burkholderiales</taxon>
        <taxon>Comamonadaceae</taxon>
        <taxon>Hydrogenophaga</taxon>
    </lineage>
</organism>
<dbReference type="InterPro" id="IPR035418">
    <property type="entry name" value="AraC-bd_2"/>
</dbReference>
<dbReference type="RefSeq" id="WP_166228805.1">
    <property type="nucleotide sequence ID" value="NZ_CP049989.1"/>
</dbReference>
<sequence length="322" mass="35766">MSATPPMSTDAVAPKERAAIWREWVWTHFGGLDSDLYGDTDFEGHMSASRAGEVMLTRLEANRHRVIKSDRQARAGERPYLKIVAPWRGSAGVQQSGREAWVRPGGWAIYDTTGTYAVANPEQVEHLIVMLPREQLSERGLALEPLMARQIGGVSGIARVALETMRTTYQELPGMSEAAARGAGEAIVELVRLSLLELAGRADGRTQLEAFRDRIRVHIGHHLRDPALSLDHIASAMNCSKRHLHKAFSAEDDTLAHYIQRQRVEACMRELADPQRAGRTITEIAFSWGFNNTAHFSRVFREHTGLTPSAFRARASLAPAQD</sequence>
<dbReference type="InterPro" id="IPR020449">
    <property type="entry name" value="Tscrpt_reg_AraC-type_HTH"/>
</dbReference>
<dbReference type="PROSITE" id="PS01124">
    <property type="entry name" value="HTH_ARAC_FAMILY_2"/>
    <property type="match status" value="1"/>
</dbReference>
<dbReference type="PANTHER" id="PTHR46796:SF6">
    <property type="entry name" value="ARAC SUBFAMILY"/>
    <property type="match status" value="1"/>
</dbReference>
<accession>A0A6G8IKR2</accession>
<keyword evidence="6" id="KW-1185">Reference proteome</keyword>
<dbReference type="Pfam" id="PF12833">
    <property type="entry name" value="HTH_18"/>
    <property type="match status" value="1"/>
</dbReference>
<dbReference type="GO" id="GO:0043565">
    <property type="term" value="F:sequence-specific DNA binding"/>
    <property type="evidence" value="ECO:0007669"/>
    <property type="project" value="InterPro"/>
</dbReference>
<dbReference type="GO" id="GO:0003700">
    <property type="term" value="F:DNA-binding transcription factor activity"/>
    <property type="evidence" value="ECO:0007669"/>
    <property type="project" value="InterPro"/>
</dbReference>
<dbReference type="SMART" id="SM00342">
    <property type="entry name" value="HTH_ARAC"/>
    <property type="match status" value="1"/>
</dbReference>
<evidence type="ECO:0000313" key="5">
    <source>
        <dbReference type="EMBL" id="QIM53616.1"/>
    </source>
</evidence>
<dbReference type="Proteomes" id="UP000503162">
    <property type="component" value="Chromosome"/>
</dbReference>
<evidence type="ECO:0000256" key="3">
    <source>
        <dbReference type="ARBA" id="ARBA00023163"/>
    </source>
</evidence>
<dbReference type="PRINTS" id="PR00032">
    <property type="entry name" value="HTHARAC"/>
</dbReference>
<protein>
    <submittedName>
        <fullName evidence="5">Helix-turn-helix domain-containing protein</fullName>
    </submittedName>
</protein>